<dbReference type="PANTHER" id="PTHR38075:SF1">
    <property type="entry name" value="DUF4139 DOMAIN-CONTAINING PROTEIN"/>
    <property type="match status" value="1"/>
</dbReference>
<keyword evidence="5" id="KW-1185">Reference proteome</keyword>
<dbReference type="KEGG" id="lab:LA76x_1975"/>
<evidence type="ECO:0000256" key="2">
    <source>
        <dbReference type="SAM" id="SignalP"/>
    </source>
</evidence>
<feature type="signal peptide" evidence="2">
    <location>
        <begin position="1"/>
        <end position="23"/>
    </location>
</feature>
<keyword evidence="2" id="KW-0732">Signal</keyword>
<proteinExistence type="predicted"/>
<feature type="chain" id="PRO_5006597072" description="DUF4139 domain-containing protein" evidence="2">
    <location>
        <begin position="24"/>
        <end position="527"/>
    </location>
</feature>
<dbReference type="PATRIC" id="fig|84531.8.peg.1996"/>
<evidence type="ECO:0000259" key="3">
    <source>
        <dbReference type="Pfam" id="PF13598"/>
    </source>
</evidence>
<dbReference type="EMBL" id="CP011129">
    <property type="protein sequence ID" value="ALN80119.1"/>
    <property type="molecule type" value="Genomic_DNA"/>
</dbReference>
<dbReference type="PROSITE" id="PS51257">
    <property type="entry name" value="PROKAR_LIPOPROTEIN"/>
    <property type="match status" value="1"/>
</dbReference>
<evidence type="ECO:0000313" key="5">
    <source>
        <dbReference type="Proteomes" id="UP000060787"/>
    </source>
</evidence>
<feature type="compositionally biased region" description="Low complexity" evidence="1">
    <location>
        <begin position="33"/>
        <end position="56"/>
    </location>
</feature>
<dbReference type="InterPro" id="IPR037291">
    <property type="entry name" value="DUF4139"/>
</dbReference>
<name>A0A0S2F9B0_LYSAN</name>
<sequence length="527" mass="55705">MKESTMKHPLSLLALACSLAACSAAPTGDADKSSAVPAAGSEAPAEAPASDAPGGESRLTVYSGDYEALATARAPNVGMPGYALVERPLRYTLKSGRNALSSKSLPPSMDTEAAVLQPRGNGIAIVGQRYIAPVSGAQNVVGVAIGRKVTVEHTAGGAKQTDTGVLLSAGDGLTLALDDGRIKVIRSYDSFSLVDNDNLLPRQSALQWTVSADKAGDADFVLSYPMGGMAWRAEYLATLTPGQGCKLALDGAALVANRSGSGFNQTRLSLVAGEPNRTRREEVGVMGGHAERFAAAPIAQAADAAMPVERAAGEYHAYDLPQPVTLGSGSTERIALFPRNGAVACERIYAIEAGDNDWRPPTPLIDPNFQGQTGDVPVMSKVEFKNDKASGLGLPLPAGRVRAFDGKDFLGESQLAHTPQGAEIRLQLGKVFDLSSTRDATGFQLDRTGRTITESFAVTIKNAKKHEATVRVIEPLPRWTDWEIVSSSLPSKKKDARHAQFEVAVPAGGETKLTYTVRYRWPQDVKP</sequence>
<dbReference type="Pfam" id="PF13598">
    <property type="entry name" value="DUF4139"/>
    <property type="match status" value="1"/>
</dbReference>
<feature type="domain" description="DUF4139" evidence="3">
    <location>
        <begin position="222"/>
        <end position="523"/>
    </location>
</feature>
<dbReference type="Proteomes" id="UP000060787">
    <property type="component" value="Chromosome"/>
</dbReference>
<gene>
    <name evidence="4" type="ORF">LA76x_1975</name>
</gene>
<protein>
    <recommendedName>
        <fullName evidence="3">DUF4139 domain-containing protein</fullName>
    </recommendedName>
</protein>
<evidence type="ECO:0000256" key="1">
    <source>
        <dbReference type="SAM" id="MobiDB-lite"/>
    </source>
</evidence>
<organism evidence="4 5">
    <name type="scientific">Lysobacter antibioticus</name>
    <dbReference type="NCBI Taxonomy" id="84531"/>
    <lineage>
        <taxon>Bacteria</taxon>
        <taxon>Pseudomonadati</taxon>
        <taxon>Pseudomonadota</taxon>
        <taxon>Gammaproteobacteria</taxon>
        <taxon>Lysobacterales</taxon>
        <taxon>Lysobacteraceae</taxon>
        <taxon>Lysobacter</taxon>
    </lineage>
</organism>
<feature type="region of interest" description="Disordered" evidence="1">
    <location>
        <begin position="30"/>
        <end position="56"/>
    </location>
</feature>
<dbReference type="PANTHER" id="PTHR38075">
    <property type="entry name" value="DUF4139 DOMAIN-CONTAINING PROTEIN"/>
    <property type="match status" value="1"/>
</dbReference>
<evidence type="ECO:0000313" key="4">
    <source>
        <dbReference type="EMBL" id="ALN80119.1"/>
    </source>
</evidence>
<accession>A0A0S2F9B0</accession>
<reference evidence="4 5" key="1">
    <citation type="journal article" date="2015" name="BMC Genomics">
        <title>Comparative genomics and metabolic profiling of the genus Lysobacter.</title>
        <authorList>
            <person name="de Bruijn I."/>
            <person name="Cheng X."/>
            <person name="de Jager V."/>
            <person name="Exposito R.G."/>
            <person name="Watrous J."/>
            <person name="Patel N."/>
            <person name="Postma J."/>
            <person name="Dorrestein P.C."/>
            <person name="Kobayashi D."/>
            <person name="Raaijmakers J.M."/>
        </authorList>
    </citation>
    <scope>NUCLEOTIDE SEQUENCE [LARGE SCALE GENOMIC DNA]</scope>
    <source>
        <strain evidence="4 5">76</strain>
    </source>
</reference>
<dbReference type="STRING" id="84531.LA76x_1975"/>
<dbReference type="AlphaFoldDB" id="A0A0S2F9B0"/>
<dbReference type="eggNOG" id="COG5316">
    <property type="taxonomic scope" value="Bacteria"/>
</dbReference>